<evidence type="ECO:0000256" key="1">
    <source>
        <dbReference type="ARBA" id="ARBA00022679"/>
    </source>
</evidence>
<gene>
    <name evidence="3" type="ORF">A2159_02765</name>
</gene>
<sequence length="176" mass="19559">MHNLKRLSLCLLYYGFAQWLPVSYAHLGFLWSKVRYLICRHLFAKCGKNVNIESRAFFYSGRNISIGDNSGIGVNAKLHGTVTIGNNVMMGHDVVIITRDHEFSRTDITMNQQGFQNDRPVTIKDDVWIGTRVIILPGVTIGSGAIVGAGAVVSKDVPDWAIVVGNPAQIIRYRNK</sequence>
<dbReference type="InterPro" id="IPR001451">
    <property type="entry name" value="Hexapep"/>
</dbReference>
<dbReference type="AlphaFoldDB" id="A0A1F7X3E9"/>
<evidence type="ECO:0000313" key="3">
    <source>
        <dbReference type="EMBL" id="OGM08898.1"/>
    </source>
</evidence>
<dbReference type="Pfam" id="PF00132">
    <property type="entry name" value="Hexapep"/>
    <property type="match status" value="1"/>
</dbReference>
<dbReference type="PROSITE" id="PS00101">
    <property type="entry name" value="HEXAPEP_TRANSFERASES"/>
    <property type="match status" value="1"/>
</dbReference>
<dbReference type="SUPFAM" id="SSF51161">
    <property type="entry name" value="Trimeric LpxA-like enzymes"/>
    <property type="match status" value="1"/>
</dbReference>
<dbReference type="PANTHER" id="PTHR23416">
    <property type="entry name" value="SIALIC ACID SYNTHASE-RELATED"/>
    <property type="match status" value="1"/>
</dbReference>
<reference evidence="3 4" key="1">
    <citation type="journal article" date="2016" name="Nat. Commun.">
        <title>Thousands of microbial genomes shed light on interconnected biogeochemical processes in an aquifer system.</title>
        <authorList>
            <person name="Anantharaman K."/>
            <person name="Brown C.T."/>
            <person name="Hug L.A."/>
            <person name="Sharon I."/>
            <person name="Castelle C.J."/>
            <person name="Probst A.J."/>
            <person name="Thomas B.C."/>
            <person name="Singh A."/>
            <person name="Wilkins M.J."/>
            <person name="Karaoz U."/>
            <person name="Brodie E.L."/>
            <person name="Williams K.H."/>
            <person name="Hubbard S.S."/>
            <person name="Banfield J.F."/>
        </authorList>
    </citation>
    <scope>NUCLEOTIDE SEQUENCE [LARGE SCALE GENOMIC DNA]</scope>
</reference>
<accession>A0A1F7X3E9</accession>
<dbReference type="Gene3D" id="2.160.10.10">
    <property type="entry name" value="Hexapeptide repeat proteins"/>
    <property type="match status" value="1"/>
</dbReference>
<keyword evidence="2" id="KW-0677">Repeat</keyword>
<dbReference type="GO" id="GO:0016740">
    <property type="term" value="F:transferase activity"/>
    <property type="evidence" value="ECO:0007669"/>
    <property type="project" value="UniProtKB-KW"/>
</dbReference>
<protein>
    <recommendedName>
        <fullName evidence="5">Acetyltransferase</fullName>
    </recommendedName>
</protein>
<name>A0A1F7X3E9_9BACT</name>
<dbReference type="InterPro" id="IPR051159">
    <property type="entry name" value="Hexapeptide_acetyltransf"/>
</dbReference>
<organism evidence="3 4">
    <name type="scientific">Candidatus Woesebacteria bacterium RBG_13_34_9</name>
    <dbReference type="NCBI Taxonomy" id="1802477"/>
    <lineage>
        <taxon>Bacteria</taxon>
        <taxon>Candidatus Woeseibacteriota</taxon>
    </lineage>
</organism>
<dbReference type="EMBL" id="MGFP01000038">
    <property type="protein sequence ID" value="OGM08898.1"/>
    <property type="molecule type" value="Genomic_DNA"/>
</dbReference>
<dbReference type="InterPro" id="IPR011004">
    <property type="entry name" value="Trimer_LpxA-like_sf"/>
</dbReference>
<evidence type="ECO:0000256" key="2">
    <source>
        <dbReference type="ARBA" id="ARBA00022737"/>
    </source>
</evidence>
<dbReference type="Pfam" id="PF14602">
    <property type="entry name" value="Hexapep_2"/>
    <property type="match status" value="1"/>
</dbReference>
<dbReference type="Proteomes" id="UP000179219">
    <property type="component" value="Unassembled WGS sequence"/>
</dbReference>
<comment type="caution">
    <text evidence="3">The sequence shown here is derived from an EMBL/GenBank/DDBJ whole genome shotgun (WGS) entry which is preliminary data.</text>
</comment>
<keyword evidence="1" id="KW-0808">Transferase</keyword>
<evidence type="ECO:0000313" key="4">
    <source>
        <dbReference type="Proteomes" id="UP000179219"/>
    </source>
</evidence>
<evidence type="ECO:0008006" key="5">
    <source>
        <dbReference type="Google" id="ProtNLM"/>
    </source>
</evidence>
<proteinExistence type="predicted"/>
<dbReference type="InterPro" id="IPR018357">
    <property type="entry name" value="Hexapep_transf_CS"/>
</dbReference>